<name>A0A0V1CKS5_TRIBR</name>
<protein>
    <submittedName>
        <fullName evidence="1">Uncharacterized protein</fullName>
    </submittedName>
</protein>
<gene>
    <name evidence="1" type="ORF">T03_3964</name>
</gene>
<reference evidence="1 2" key="1">
    <citation type="submission" date="2015-01" db="EMBL/GenBank/DDBJ databases">
        <title>Evolution of Trichinella species and genotypes.</title>
        <authorList>
            <person name="Korhonen P.K."/>
            <person name="Edoardo P."/>
            <person name="Giuseppe L.R."/>
            <person name="Gasser R.B."/>
        </authorList>
    </citation>
    <scope>NUCLEOTIDE SEQUENCE [LARGE SCALE GENOMIC DNA]</scope>
    <source>
        <strain evidence="1">ISS120</strain>
    </source>
</reference>
<proteinExistence type="predicted"/>
<comment type="caution">
    <text evidence="1">The sequence shown here is derived from an EMBL/GenBank/DDBJ whole genome shotgun (WGS) entry which is preliminary data.</text>
</comment>
<sequence>MSHVRKLAATAAVGKCLEINKKLQISKTKFSPIFAKTTKSIAHEICNFRETSWNPKKSFRTFNRSEMI</sequence>
<dbReference type="EMBL" id="JYDI01000180">
    <property type="protein sequence ID" value="KRY49315.1"/>
    <property type="molecule type" value="Genomic_DNA"/>
</dbReference>
<evidence type="ECO:0000313" key="1">
    <source>
        <dbReference type="EMBL" id="KRY49315.1"/>
    </source>
</evidence>
<organism evidence="1 2">
    <name type="scientific">Trichinella britovi</name>
    <name type="common">Parasitic roundworm</name>
    <dbReference type="NCBI Taxonomy" id="45882"/>
    <lineage>
        <taxon>Eukaryota</taxon>
        <taxon>Metazoa</taxon>
        <taxon>Ecdysozoa</taxon>
        <taxon>Nematoda</taxon>
        <taxon>Enoplea</taxon>
        <taxon>Dorylaimia</taxon>
        <taxon>Trichinellida</taxon>
        <taxon>Trichinellidae</taxon>
        <taxon>Trichinella</taxon>
    </lineage>
</organism>
<dbReference type="AlphaFoldDB" id="A0A0V1CKS5"/>
<keyword evidence="2" id="KW-1185">Reference proteome</keyword>
<evidence type="ECO:0000313" key="2">
    <source>
        <dbReference type="Proteomes" id="UP000054653"/>
    </source>
</evidence>
<dbReference type="Proteomes" id="UP000054653">
    <property type="component" value="Unassembled WGS sequence"/>
</dbReference>
<accession>A0A0V1CKS5</accession>